<keyword evidence="2" id="KW-1185">Reference proteome</keyword>
<comment type="caution">
    <text evidence="1">The sequence shown here is derived from an EMBL/GenBank/DDBJ whole genome shotgun (WGS) entry which is preliminary data.</text>
</comment>
<gene>
    <name evidence="1" type="ORF">NV381_12295</name>
</gene>
<evidence type="ECO:0000313" key="2">
    <source>
        <dbReference type="Proteomes" id="UP001300012"/>
    </source>
</evidence>
<evidence type="ECO:0008006" key="3">
    <source>
        <dbReference type="Google" id="ProtNLM"/>
    </source>
</evidence>
<dbReference type="EMBL" id="JANQBD010000008">
    <property type="protein sequence ID" value="MCR8631988.1"/>
    <property type="molecule type" value="Genomic_DNA"/>
</dbReference>
<reference evidence="1 2" key="1">
    <citation type="submission" date="2022-08" db="EMBL/GenBank/DDBJ databases">
        <title>Paenibacillus endoradicis sp. nov., Paenibacillus radicibacter sp. nov and Paenibacillus pararadicis sp. nov., three cold-adapted plant growth-promoting bacteria isolated from root of Larix gmelinii in Great Khingan.</title>
        <authorList>
            <person name="Xue H."/>
        </authorList>
    </citation>
    <scope>NUCLEOTIDE SEQUENCE [LARGE SCALE GENOMIC DNA]</scope>
    <source>
        <strain evidence="1 2">N5-1-1-5</strain>
    </source>
</reference>
<sequence>MNSNLFDEALRKTKIALRTQEPSQKTAEFLKKYINNKDIFNFFLSHSYHQEIKFRYNVFYKVNDLSGENSAHPNEKCINESLLIVGHGLNGDYIVLNLTTYTMGYIFHDELWENDSVSINEIYIDMKYSIGEFYLRSLEYGFPVDGFQAEKFMV</sequence>
<dbReference type="Proteomes" id="UP001300012">
    <property type="component" value="Unassembled WGS sequence"/>
</dbReference>
<protein>
    <recommendedName>
        <fullName evidence="3">SMI1/KNR4 family protein</fullName>
    </recommendedName>
</protein>
<accession>A0ABT1YFM1</accession>
<name>A0ABT1YFM1_9BACL</name>
<dbReference type="RefSeq" id="WP_258213585.1">
    <property type="nucleotide sequence ID" value="NZ_JANQBD010000008.1"/>
</dbReference>
<proteinExistence type="predicted"/>
<organism evidence="1 2">
    <name type="scientific">Paenibacillus radicis</name>
    <name type="common">ex Xue et al. 2023</name>
    <dbReference type="NCBI Taxonomy" id="2972489"/>
    <lineage>
        <taxon>Bacteria</taxon>
        <taxon>Bacillati</taxon>
        <taxon>Bacillota</taxon>
        <taxon>Bacilli</taxon>
        <taxon>Bacillales</taxon>
        <taxon>Paenibacillaceae</taxon>
        <taxon>Paenibacillus</taxon>
    </lineage>
</organism>
<evidence type="ECO:0000313" key="1">
    <source>
        <dbReference type="EMBL" id="MCR8631988.1"/>
    </source>
</evidence>